<dbReference type="FunFam" id="3.30.160.60:FF:000060">
    <property type="entry name" value="zinc finger protein 436"/>
    <property type="match status" value="1"/>
</dbReference>
<gene>
    <name evidence="15" type="primary">LOC114246396</name>
</gene>
<dbReference type="InterPro" id="IPR013087">
    <property type="entry name" value="Znf_C2H2_type"/>
</dbReference>
<dbReference type="RefSeq" id="XP_028034691.1">
    <property type="nucleotide sequence ID" value="XM_028178890.1"/>
</dbReference>
<comment type="subcellular location">
    <subcellularLocation>
        <location evidence="1">Nucleus</location>
    </subcellularLocation>
</comment>
<proteinExistence type="predicted"/>
<evidence type="ECO:0000256" key="8">
    <source>
        <dbReference type="ARBA" id="ARBA00023242"/>
    </source>
</evidence>
<feature type="domain" description="C2H2-type" evidence="12">
    <location>
        <begin position="576"/>
        <end position="603"/>
    </location>
</feature>
<dbReference type="AlphaFoldDB" id="A0A6J2JXU7"/>
<dbReference type="GO" id="GO:0006355">
    <property type="term" value="P:regulation of DNA-templated transcription"/>
    <property type="evidence" value="ECO:0007669"/>
    <property type="project" value="UniProtKB-ARBA"/>
</dbReference>
<evidence type="ECO:0000256" key="9">
    <source>
        <dbReference type="PROSITE-ProRule" id="PRU00042"/>
    </source>
</evidence>
<feature type="domain" description="C2H2-type" evidence="12">
    <location>
        <begin position="512"/>
        <end position="539"/>
    </location>
</feature>
<feature type="domain" description="C2H2-type" evidence="12">
    <location>
        <begin position="472"/>
        <end position="495"/>
    </location>
</feature>
<dbReference type="PROSITE" id="PS50157">
    <property type="entry name" value="ZINC_FINGER_C2H2_2"/>
    <property type="match status" value="6"/>
</dbReference>
<feature type="binding site" evidence="10">
    <location>
        <position position="48"/>
    </location>
    <ligand>
        <name>Zn(2+)</name>
        <dbReference type="ChEBI" id="CHEBI:29105"/>
    </ligand>
</feature>
<evidence type="ECO:0000256" key="10">
    <source>
        <dbReference type="PROSITE-ProRule" id="PRU01263"/>
    </source>
</evidence>
<keyword evidence="2 10" id="KW-0479">Metal-binding</keyword>
<feature type="domain" description="C2H2-type" evidence="12">
    <location>
        <begin position="632"/>
        <end position="659"/>
    </location>
</feature>
<dbReference type="FunFam" id="3.30.160.60:FF:002343">
    <property type="entry name" value="Zinc finger protein 33A"/>
    <property type="match status" value="1"/>
</dbReference>
<evidence type="ECO:0000256" key="11">
    <source>
        <dbReference type="SAM" id="MobiDB-lite"/>
    </source>
</evidence>
<dbReference type="InterPro" id="IPR036236">
    <property type="entry name" value="Znf_C2H2_sf"/>
</dbReference>
<dbReference type="Pfam" id="PF00096">
    <property type="entry name" value="zf-C2H2"/>
    <property type="match status" value="3"/>
</dbReference>
<keyword evidence="3" id="KW-0677">Repeat</keyword>
<evidence type="ECO:0000259" key="12">
    <source>
        <dbReference type="PROSITE" id="PS50157"/>
    </source>
</evidence>
<dbReference type="SUPFAM" id="SSF57716">
    <property type="entry name" value="Glucocorticoid receptor-like (DNA-binding domain)"/>
    <property type="match status" value="1"/>
</dbReference>
<dbReference type="PANTHER" id="PTHR23226">
    <property type="entry name" value="ZINC FINGER AND SCAN DOMAIN-CONTAINING"/>
    <property type="match status" value="1"/>
</dbReference>
<dbReference type="PROSITE" id="PS00028">
    <property type="entry name" value="ZINC_FINGER_C2H2_1"/>
    <property type="match status" value="6"/>
</dbReference>
<keyword evidence="7" id="KW-0804">Transcription</keyword>
<evidence type="ECO:0000313" key="15">
    <source>
        <dbReference type="RefSeq" id="XP_028034691.1"/>
    </source>
</evidence>
<feature type="binding site" evidence="10">
    <location>
        <position position="8"/>
    </location>
    <ligand>
        <name>Zn(2+)</name>
        <dbReference type="ChEBI" id="CHEBI:29105"/>
    </ligand>
</feature>
<evidence type="ECO:0000256" key="1">
    <source>
        <dbReference type="ARBA" id="ARBA00004123"/>
    </source>
</evidence>
<evidence type="ECO:0000259" key="13">
    <source>
        <dbReference type="PROSITE" id="PS51915"/>
    </source>
</evidence>
<evidence type="ECO:0000256" key="3">
    <source>
        <dbReference type="ARBA" id="ARBA00022737"/>
    </source>
</evidence>
<evidence type="ECO:0000256" key="7">
    <source>
        <dbReference type="ARBA" id="ARBA00023163"/>
    </source>
</evidence>
<dbReference type="Pfam" id="PF13912">
    <property type="entry name" value="zf-C2H2_6"/>
    <property type="match status" value="1"/>
</dbReference>
<dbReference type="GeneID" id="114246396"/>
<dbReference type="SUPFAM" id="SSF57667">
    <property type="entry name" value="beta-beta-alpha zinc fingers"/>
    <property type="match status" value="3"/>
</dbReference>
<evidence type="ECO:0000256" key="5">
    <source>
        <dbReference type="ARBA" id="ARBA00022833"/>
    </source>
</evidence>
<keyword evidence="8" id="KW-0539">Nucleus</keyword>
<feature type="domain" description="C2H2-type" evidence="12">
    <location>
        <begin position="541"/>
        <end position="568"/>
    </location>
</feature>
<reference evidence="15" key="1">
    <citation type="submission" date="2025-08" db="UniProtKB">
        <authorList>
            <consortium name="RefSeq"/>
        </authorList>
    </citation>
    <scope>IDENTIFICATION</scope>
    <source>
        <tissue evidence="15">Silk gland</tissue>
    </source>
</reference>
<feature type="region of interest" description="Disordered" evidence="11">
    <location>
        <begin position="694"/>
        <end position="730"/>
    </location>
</feature>
<feature type="domain" description="C2H2-type" evidence="12">
    <location>
        <begin position="604"/>
        <end position="631"/>
    </location>
</feature>
<dbReference type="KEGG" id="bman:114246396"/>
<feature type="binding site" evidence="10">
    <location>
        <position position="5"/>
    </location>
    <ligand>
        <name>Zn(2+)</name>
        <dbReference type="ChEBI" id="CHEBI:29105"/>
    </ligand>
</feature>
<evidence type="ECO:0000256" key="2">
    <source>
        <dbReference type="ARBA" id="ARBA00022723"/>
    </source>
</evidence>
<keyword evidence="14" id="KW-1185">Reference proteome</keyword>
<keyword evidence="4 9" id="KW-0863">Zinc-finger</keyword>
<feature type="domain" description="ZAD" evidence="13">
    <location>
        <begin position="3"/>
        <end position="75"/>
    </location>
</feature>
<dbReference type="OrthoDB" id="8922241at2759"/>
<dbReference type="Gene3D" id="3.30.160.60">
    <property type="entry name" value="Classic Zinc Finger"/>
    <property type="match status" value="4"/>
</dbReference>
<dbReference type="Proteomes" id="UP000504629">
    <property type="component" value="Unplaced"/>
</dbReference>
<keyword evidence="6" id="KW-0805">Transcription regulation</keyword>
<evidence type="ECO:0000256" key="4">
    <source>
        <dbReference type="ARBA" id="ARBA00022771"/>
    </source>
</evidence>
<dbReference type="GO" id="GO:0005634">
    <property type="term" value="C:nucleus"/>
    <property type="evidence" value="ECO:0007669"/>
    <property type="project" value="UniProtKB-SubCell"/>
</dbReference>
<feature type="compositionally biased region" description="Basic residues" evidence="11">
    <location>
        <begin position="720"/>
        <end position="730"/>
    </location>
</feature>
<organism evidence="14 15">
    <name type="scientific">Bombyx mandarina</name>
    <name type="common">Wild silk moth</name>
    <name type="synonym">Wild silkworm</name>
    <dbReference type="NCBI Taxonomy" id="7092"/>
    <lineage>
        <taxon>Eukaryota</taxon>
        <taxon>Metazoa</taxon>
        <taxon>Ecdysozoa</taxon>
        <taxon>Arthropoda</taxon>
        <taxon>Hexapoda</taxon>
        <taxon>Insecta</taxon>
        <taxon>Pterygota</taxon>
        <taxon>Neoptera</taxon>
        <taxon>Endopterygota</taxon>
        <taxon>Lepidoptera</taxon>
        <taxon>Glossata</taxon>
        <taxon>Ditrysia</taxon>
        <taxon>Bombycoidea</taxon>
        <taxon>Bombycidae</taxon>
        <taxon>Bombycinae</taxon>
        <taxon>Bombyx</taxon>
    </lineage>
</organism>
<name>A0A6J2JXU7_BOMMA</name>
<protein>
    <submittedName>
        <fullName evidence="15">Zinc finger protein 677-like isoform X1</fullName>
    </submittedName>
</protein>
<sequence length="730" mass="84926">MEGFCRGCLIKYDEPMELVQYSEKNRRLFMYSTGLQAKRNDSFTFQLCKDCYLNMKTACKFKKQCRSSDKKLKNFVAMKNNGDDVDFCNFLKNSDHPFTFRFPTMTGNNTPATQGDDDNESVCTSIRNFMTDILQGEEVPDAEARIIREVIEEEADVLDDSLDSQWLQDDVSIDTDFRLDFNFSPFSTPRSIENDHCYTPKKSPVQKDQLNINYYANNKIIDQQKENIEENDKEIDFFGYNNGDIKNNVIIDNNYIDEIQNDLLYDINSENCKDDLNVNINVDANLDYQINDGNKTKENKHVEVNNILMENNSQNNATKQEKVLGQFYLPGDITKKNIALDNNDVQNGAKDNIDKNLEQALKNELNTEFSLEGLLASPTVLPRLSTPVTPIINNILFGDKIDLESQSNGSDHKTGQCIEKYENVEGNIEILEEFFNMKNSNFNLDDENSLIDANKNTDVAKSMNELFDLENCFCKECKKKFKDMKALRIHSRKIHRYTIKNPNKDDHRYKRRICDKCGKEFNDMARFCRHKKQHADENKIYRCDQCMLTFTSQRTKDMHMVTHTGITTEKVSKKKYVCNICGVTINSYSNLRLHMKRHAKTYTLKCEDCGKGFFRRYDLTIHMRTHTGDQPFKCGFCERSFSRRTTLISHIQTHTGPGYVCDYCHTRFAMKRYIVRHLMKSKKCYEIRDRRLKTEKSKGTDASIKGPKDTTDEEISTNKKTPKKRLVNHD</sequence>
<dbReference type="SMART" id="SM00355">
    <property type="entry name" value="ZnF_C2H2"/>
    <property type="match status" value="7"/>
</dbReference>
<evidence type="ECO:0000313" key="14">
    <source>
        <dbReference type="Proteomes" id="UP000504629"/>
    </source>
</evidence>
<dbReference type="SMART" id="SM00868">
    <property type="entry name" value="zf-AD"/>
    <property type="match status" value="1"/>
</dbReference>
<evidence type="ECO:0000256" key="6">
    <source>
        <dbReference type="ARBA" id="ARBA00023015"/>
    </source>
</evidence>
<dbReference type="PROSITE" id="PS51915">
    <property type="entry name" value="ZAD"/>
    <property type="match status" value="1"/>
</dbReference>
<dbReference type="InterPro" id="IPR012934">
    <property type="entry name" value="Znf_AD"/>
</dbReference>
<feature type="binding site" evidence="10">
    <location>
        <position position="51"/>
    </location>
    <ligand>
        <name>Zn(2+)</name>
        <dbReference type="ChEBI" id="CHEBI:29105"/>
    </ligand>
</feature>
<dbReference type="GO" id="GO:0008270">
    <property type="term" value="F:zinc ion binding"/>
    <property type="evidence" value="ECO:0007669"/>
    <property type="project" value="UniProtKB-UniRule"/>
</dbReference>
<accession>A0A6J2JXU7</accession>
<keyword evidence="5 10" id="KW-0862">Zinc</keyword>